<sequence length="39" mass="4720">MFSLGVYPLCNKLHICAILPLIDLHRCYLHCTYYFSYFF</sequence>
<name>A0A0A8Y346_ARUDO</name>
<evidence type="ECO:0000313" key="1">
    <source>
        <dbReference type="EMBL" id="JAD20199.1"/>
    </source>
</evidence>
<reference evidence="1" key="2">
    <citation type="journal article" date="2015" name="Data Brief">
        <title>Shoot transcriptome of the giant reed, Arundo donax.</title>
        <authorList>
            <person name="Barrero R.A."/>
            <person name="Guerrero F.D."/>
            <person name="Moolhuijzen P."/>
            <person name="Goolsby J.A."/>
            <person name="Tidwell J."/>
            <person name="Bellgard S.E."/>
            <person name="Bellgard M.I."/>
        </authorList>
    </citation>
    <scope>NUCLEOTIDE SEQUENCE</scope>
    <source>
        <tissue evidence="1">Shoot tissue taken approximately 20 cm above the soil surface</tissue>
    </source>
</reference>
<dbReference type="EMBL" id="GBRH01277696">
    <property type="protein sequence ID" value="JAD20199.1"/>
    <property type="molecule type" value="Transcribed_RNA"/>
</dbReference>
<organism evidence="1">
    <name type="scientific">Arundo donax</name>
    <name type="common">Giant reed</name>
    <name type="synonym">Donax arundinaceus</name>
    <dbReference type="NCBI Taxonomy" id="35708"/>
    <lineage>
        <taxon>Eukaryota</taxon>
        <taxon>Viridiplantae</taxon>
        <taxon>Streptophyta</taxon>
        <taxon>Embryophyta</taxon>
        <taxon>Tracheophyta</taxon>
        <taxon>Spermatophyta</taxon>
        <taxon>Magnoliopsida</taxon>
        <taxon>Liliopsida</taxon>
        <taxon>Poales</taxon>
        <taxon>Poaceae</taxon>
        <taxon>PACMAD clade</taxon>
        <taxon>Arundinoideae</taxon>
        <taxon>Arundineae</taxon>
        <taxon>Arundo</taxon>
    </lineage>
</organism>
<protein>
    <submittedName>
        <fullName evidence="1">Uncharacterized protein</fullName>
    </submittedName>
</protein>
<reference evidence="1" key="1">
    <citation type="submission" date="2014-09" db="EMBL/GenBank/DDBJ databases">
        <authorList>
            <person name="Magalhaes I.L.F."/>
            <person name="Oliveira U."/>
            <person name="Santos F.R."/>
            <person name="Vidigal T.H.D.A."/>
            <person name="Brescovit A.D."/>
            <person name="Santos A.J."/>
        </authorList>
    </citation>
    <scope>NUCLEOTIDE SEQUENCE</scope>
    <source>
        <tissue evidence="1">Shoot tissue taken approximately 20 cm above the soil surface</tissue>
    </source>
</reference>
<proteinExistence type="predicted"/>
<dbReference type="AlphaFoldDB" id="A0A0A8Y346"/>
<accession>A0A0A8Y346</accession>